<dbReference type="InterPro" id="IPR053745">
    <property type="entry name" value="Viral_Tail_Comp_sf"/>
</dbReference>
<reference evidence="2" key="1">
    <citation type="journal article" date="2019" name="Int. J. Syst. Evol. Microbiol.">
        <title>The Global Catalogue of Microorganisms (GCM) 10K type strain sequencing project: providing services to taxonomists for standard genome sequencing and annotation.</title>
        <authorList>
            <consortium name="The Broad Institute Genomics Platform"/>
            <consortium name="The Broad Institute Genome Sequencing Center for Infectious Disease"/>
            <person name="Wu L."/>
            <person name="Ma J."/>
        </authorList>
    </citation>
    <scope>NUCLEOTIDE SEQUENCE [LARGE SCALE GENOMIC DNA]</scope>
    <source>
        <strain evidence="2">KCTC 52165</strain>
    </source>
</reference>
<dbReference type="RefSeq" id="WP_378225391.1">
    <property type="nucleotide sequence ID" value="NZ_JBHRTK010000032.1"/>
</dbReference>
<organism evidence="1 2">
    <name type="scientific">Aquamicrobium soli</name>
    <dbReference type="NCBI Taxonomy" id="1811518"/>
    <lineage>
        <taxon>Bacteria</taxon>
        <taxon>Pseudomonadati</taxon>
        <taxon>Pseudomonadota</taxon>
        <taxon>Alphaproteobacteria</taxon>
        <taxon>Hyphomicrobiales</taxon>
        <taxon>Phyllobacteriaceae</taxon>
        <taxon>Aquamicrobium</taxon>
    </lineage>
</organism>
<gene>
    <name evidence="1" type="ORF">ACFOHJ_23560</name>
</gene>
<evidence type="ECO:0000313" key="1">
    <source>
        <dbReference type="EMBL" id="MFC3209202.1"/>
    </source>
</evidence>
<protein>
    <submittedName>
        <fullName evidence="1">DUF3168 domain-containing protein</fullName>
    </submittedName>
</protein>
<keyword evidence="2" id="KW-1185">Reference proteome</keyword>
<comment type="caution">
    <text evidence="1">The sequence shown here is derived from an EMBL/GenBank/DDBJ whole genome shotgun (WGS) entry which is preliminary data.</text>
</comment>
<name>A0ABV7KKG8_9HYPH</name>
<dbReference type="EMBL" id="JBHRTK010000032">
    <property type="protein sequence ID" value="MFC3209202.1"/>
    <property type="molecule type" value="Genomic_DNA"/>
</dbReference>
<dbReference type="Pfam" id="PF11367">
    <property type="entry name" value="Tail_completion_gp17"/>
    <property type="match status" value="1"/>
</dbReference>
<accession>A0ABV7KKG8</accession>
<evidence type="ECO:0000313" key="2">
    <source>
        <dbReference type="Proteomes" id="UP001595583"/>
    </source>
</evidence>
<dbReference type="Proteomes" id="UP001595583">
    <property type="component" value="Unassembled WGS sequence"/>
</dbReference>
<proteinExistence type="predicted"/>
<dbReference type="InterPro" id="IPR021508">
    <property type="entry name" value="Gp17-like"/>
</dbReference>
<sequence>MIGDGLQKAIYAALTAAPALCDGKVFDTVPMDTPAPYIHIGDCQVIDEGNSCADSWECYTDIHVWSEPETGSKLEVMRIGAQIVPRLLAIAAVPGFTIVISTIENVRYLDDPDGVSKHGVITVRHVLDEA</sequence>
<dbReference type="Gene3D" id="3.30.2000.30">
    <property type="match status" value="1"/>
</dbReference>